<dbReference type="KEGG" id="xfs:D934_07820"/>
<dbReference type="AlphaFoldDB" id="A0A060HDG5"/>
<sequence length="249" mass="26312">MTHTDYSYVGSGQVLIKEHGAAAPFLPIGNCSKLEFSPQVNTLQLQDFTNPGGGIRNRIDRVNDVQFTLTFHDFSAENFARFLRGTSTVTDLGTVAAEPVVGYVGGWTPLAKIAATIIAVKPSGGGTPYTAGEDYLLEHGGLTIPLGSTIPIPEPGAPNIQVDYTFARHTVTEAFVHAAQQYTLVFTGMNEARSGKPVRVIAHKISGGVLSTLGLLGEDYGAGDVSGSLLADTTKEAGLSKFFQVVVVQ</sequence>
<reference evidence="2 3" key="1">
    <citation type="submission" date="2013-08" db="EMBL/GenBank/DDBJ databases">
        <authorList>
            <person name="Stouthamer R."/>
            <person name="Nunney L."/>
        </authorList>
    </citation>
    <scope>NUCLEOTIDE SEQUENCE [LARGE SCALE GENOMIC DNA]</scope>
    <source>
        <strain evidence="3">ann-1</strain>
        <strain evidence="2">Ann-1</strain>
    </source>
</reference>
<evidence type="ECO:0000313" key="1">
    <source>
        <dbReference type="EMBL" id="AIC11326.1"/>
    </source>
</evidence>
<evidence type="ECO:0000313" key="2">
    <source>
        <dbReference type="EMBL" id="AIC11411.1"/>
    </source>
</evidence>
<dbReference type="HOGENOM" id="CLU_070740_2_0_6"/>
<dbReference type="KEGG" id="xfs:D934_09040"/>
<evidence type="ECO:0000313" key="3">
    <source>
        <dbReference type="Proteomes" id="UP000027215"/>
    </source>
</evidence>
<accession>A0A060HDG5</accession>
<dbReference type="RefSeq" id="WP_020851141.1">
    <property type="nucleotide sequence ID" value="NZ_CP006696.1"/>
</dbReference>
<proteinExistence type="predicted"/>
<dbReference type="InterPro" id="IPR016893">
    <property type="entry name" value="UCP028589"/>
</dbReference>
<dbReference type="PATRIC" id="fig|155920.8.peg.1811"/>
<gene>
    <name evidence="1" type="ORF">D934_07820</name>
    <name evidence="2" type="ORF">D934_09040</name>
</gene>
<name>A0A060HDG5_XYLFS</name>
<dbReference type="EMBL" id="CP006696">
    <property type="protein sequence ID" value="AIC11411.1"/>
    <property type="molecule type" value="Genomic_DNA"/>
</dbReference>
<dbReference type="PIRSF" id="PIRSF028589">
    <property type="entry name" value="UCP028589"/>
    <property type="match status" value="1"/>
</dbReference>
<organism evidence="2 3">
    <name type="scientific">Xylella fastidiosa subsp. sandyi Ann-1</name>
    <dbReference type="NCBI Taxonomy" id="155920"/>
    <lineage>
        <taxon>Bacteria</taxon>
        <taxon>Pseudomonadati</taxon>
        <taxon>Pseudomonadota</taxon>
        <taxon>Gammaproteobacteria</taxon>
        <taxon>Lysobacterales</taxon>
        <taxon>Lysobacteraceae</taxon>
        <taxon>Xylella</taxon>
    </lineage>
</organism>
<dbReference type="EMBL" id="CP006696">
    <property type="protein sequence ID" value="AIC11326.1"/>
    <property type="molecule type" value="Genomic_DNA"/>
</dbReference>
<protein>
    <submittedName>
        <fullName evidence="2">Uncharacterized protein</fullName>
    </submittedName>
</protein>
<dbReference type="Proteomes" id="UP000027215">
    <property type="component" value="Chromosome"/>
</dbReference>